<dbReference type="NCBIfam" id="NF009218">
    <property type="entry name" value="PRK12567.1-2"/>
    <property type="match status" value="1"/>
</dbReference>
<dbReference type="PANTHER" id="PTHR33932">
    <property type="entry name" value="NA(+)/H(+) ANTIPORTER SUBUNIT B"/>
    <property type="match status" value="1"/>
</dbReference>
<organism evidence="9 10">
    <name type="scientific">Thermosipho atlanticus DSM 15807</name>
    <dbReference type="NCBI Taxonomy" id="1123380"/>
    <lineage>
        <taxon>Bacteria</taxon>
        <taxon>Thermotogati</taxon>
        <taxon>Thermotogota</taxon>
        <taxon>Thermotogae</taxon>
        <taxon>Thermotogales</taxon>
        <taxon>Fervidobacteriaceae</taxon>
        <taxon>Thermosipho</taxon>
    </lineage>
</organism>
<evidence type="ECO:0000256" key="4">
    <source>
        <dbReference type="ARBA" id="ARBA00022692"/>
    </source>
</evidence>
<feature type="transmembrane region" description="Helical" evidence="7">
    <location>
        <begin position="56"/>
        <end position="78"/>
    </location>
</feature>
<keyword evidence="3" id="KW-1003">Cell membrane</keyword>
<feature type="transmembrane region" description="Helical" evidence="7">
    <location>
        <begin position="90"/>
        <end position="109"/>
    </location>
</feature>
<evidence type="ECO:0000256" key="5">
    <source>
        <dbReference type="ARBA" id="ARBA00022989"/>
    </source>
</evidence>
<dbReference type="PANTHER" id="PTHR33932:SF4">
    <property type="entry name" value="NA(+)_H(+) ANTIPORTER SUBUNIT B"/>
    <property type="match status" value="1"/>
</dbReference>
<keyword evidence="10" id="KW-1185">Reference proteome</keyword>
<feature type="transmembrane region" description="Helical" evidence="7">
    <location>
        <begin position="115"/>
        <end position="134"/>
    </location>
</feature>
<feature type="transmembrane region" description="Helical" evidence="7">
    <location>
        <begin position="155"/>
        <end position="175"/>
    </location>
</feature>
<evidence type="ECO:0000313" key="10">
    <source>
        <dbReference type="Proteomes" id="UP000242592"/>
    </source>
</evidence>
<proteinExistence type="inferred from homology"/>
<protein>
    <submittedName>
        <fullName evidence="9">Multisubunit sodium/proton antiporter, MrpB subunit</fullName>
    </submittedName>
</protein>
<reference evidence="10" key="1">
    <citation type="submission" date="2016-11" db="EMBL/GenBank/DDBJ databases">
        <authorList>
            <person name="Varghese N."/>
            <person name="Submissions S."/>
        </authorList>
    </citation>
    <scope>NUCLEOTIDE SEQUENCE [LARGE SCALE GENOMIC DNA]</scope>
    <source>
        <strain evidence="10">DSM 15807</strain>
    </source>
</reference>
<evidence type="ECO:0000256" key="1">
    <source>
        <dbReference type="ARBA" id="ARBA00004651"/>
    </source>
</evidence>
<dbReference type="AlphaFoldDB" id="A0A1M5QZH8"/>
<dbReference type="EMBL" id="FQXN01000001">
    <property type="protein sequence ID" value="SHH19577.1"/>
    <property type="molecule type" value="Genomic_DNA"/>
</dbReference>
<accession>A0A1M5QZH8</accession>
<dbReference type="GO" id="GO:0005886">
    <property type="term" value="C:plasma membrane"/>
    <property type="evidence" value="ECO:0007669"/>
    <property type="project" value="UniProtKB-SubCell"/>
</dbReference>
<evidence type="ECO:0000256" key="3">
    <source>
        <dbReference type="ARBA" id="ARBA00022475"/>
    </source>
</evidence>
<dbReference type="InterPro" id="IPR050622">
    <property type="entry name" value="CPA3_antiporter_subunitB"/>
</dbReference>
<sequence>MVWLKILKYISIFLIFLVLLSMLFEKSSYSINFSSLGEVNNFVTEIYLKNRLYDTIFEVLVFSLAALGVLLFNFSIELNRIFLHEEHIRILLRFLSFFVMLSSFYLAYYGHITPGGGFSAGVAGGTALLLYALSTTISEFEHFFHGFKVKLFEKIFLFFIYIFSVVTFFEGTSFWQINNIILLNILIYLKVMFGTWIILYSFIKHRGII</sequence>
<gene>
    <name evidence="9" type="ORF">SAMN02745199_0253</name>
</gene>
<feature type="domain" description="Na+/H+ antiporter MnhB subunit-related protein" evidence="8">
    <location>
        <begin position="88"/>
        <end position="196"/>
    </location>
</feature>
<dbReference type="RefSeq" id="WP_073071270.1">
    <property type="nucleotide sequence ID" value="NZ_FQXN01000001.1"/>
</dbReference>
<feature type="transmembrane region" description="Helical" evidence="7">
    <location>
        <begin position="7"/>
        <end position="24"/>
    </location>
</feature>
<evidence type="ECO:0000313" key="9">
    <source>
        <dbReference type="EMBL" id="SHH19577.1"/>
    </source>
</evidence>
<dbReference type="Pfam" id="PF04039">
    <property type="entry name" value="MnhB"/>
    <property type="match status" value="1"/>
</dbReference>
<evidence type="ECO:0000256" key="6">
    <source>
        <dbReference type="ARBA" id="ARBA00023136"/>
    </source>
</evidence>
<feature type="transmembrane region" description="Helical" evidence="7">
    <location>
        <begin position="181"/>
        <end position="203"/>
    </location>
</feature>
<keyword evidence="6 7" id="KW-0472">Membrane</keyword>
<evidence type="ECO:0000256" key="7">
    <source>
        <dbReference type="SAM" id="Phobius"/>
    </source>
</evidence>
<evidence type="ECO:0000256" key="2">
    <source>
        <dbReference type="ARBA" id="ARBA00009425"/>
    </source>
</evidence>
<name>A0A1M5QZH8_9BACT</name>
<dbReference type="OrthoDB" id="46595at2"/>
<keyword evidence="5 7" id="KW-1133">Transmembrane helix</keyword>
<dbReference type="Proteomes" id="UP000242592">
    <property type="component" value="Unassembled WGS sequence"/>
</dbReference>
<keyword evidence="4 7" id="KW-0812">Transmembrane</keyword>
<evidence type="ECO:0000259" key="8">
    <source>
        <dbReference type="Pfam" id="PF04039"/>
    </source>
</evidence>
<comment type="subcellular location">
    <subcellularLocation>
        <location evidence="1">Cell membrane</location>
        <topology evidence="1">Multi-pass membrane protein</topology>
    </subcellularLocation>
</comment>
<comment type="similarity">
    <text evidence="2">Belongs to the CPA3 antiporters (TC 2.A.63) subunit B family.</text>
</comment>
<dbReference type="InterPro" id="IPR007182">
    <property type="entry name" value="MnhB"/>
</dbReference>
<dbReference type="STRING" id="1123380.SAMN02745199_0253"/>